<reference evidence="2 3" key="1">
    <citation type="submission" date="2024-01" db="EMBL/GenBank/DDBJ databases">
        <title>Genome assemblies of Stephania.</title>
        <authorList>
            <person name="Yang L."/>
        </authorList>
    </citation>
    <scope>NUCLEOTIDE SEQUENCE [LARGE SCALE GENOMIC DNA]</scope>
    <source>
        <strain evidence="2">JXDWG</strain>
        <tissue evidence="2">Leaf</tissue>
    </source>
</reference>
<keyword evidence="3" id="KW-1185">Reference proteome</keyword>
<accession>A0AAP0NN10</accession>
<feature type="compositionally biased region" description="Basic and acidic residues" evidence="1">
    <location>
        <begin position="83"/>
        <end position="97"/>
    </location>
</feature>
<evidence type="ECO:0000313" key="2">
    <source>
        <dbReference type="EMBL" id="KAK9112029.1"/>
    </source>
</evidence>
<protein>
    <submittedName>
        <fullName evidence="2">Uncharacterized protein</fullName>
    </submittedName>
</protein>
<organism evidence="2 3">
    <name type="scientific">Stephania cephalantha</name>
    <dbReference type="NCBI Taxonomy" id="152367"/>
    <lineage>
        <taxon>Eukaryota</taxon>
        <taxon>Viridiplantae</taxon>
        <taxon>Streptophyta</taxon>
        <taxon>Embryophyta</taxon>
        <taxon>Tracheophyta</taxon>
        <taxon>Spermatophyta</taxon>
        <taxon>Magnoliopsida</taxon>
        <taxon>Ranunculales</taxon>
        <taxon>Menispermaceae</taxon>
        <taxon>Menispermoideae</taxon>
        <taxon>Cissampelideae</taxon>
        <taxon>Stephania</taxon>
    </lineage>
</organism>
<feature type="compositionally biased region" description="Basic and acidic residues" evidence="1">
    <location>
        <begin position="35"/>
        <end position="44"/>
    </location>
</feature>
<proteinExistence type="predicted"/>
<sequence length="97" mass="10584">MARMGDSALRQRRQGQSAERGRQCSGGNRGGGRGGRGEQIRATEDGEQILPRYVSDGKGRVLSEEDSAAVATAARSRKRSERRSRGDDRQIRADPRG</sequence>
<evidence type="ECO:0000256" key="1">
    <source>
        <dbReference type="SAM" id="MobiDB-lite"/>
    </source>
</evidence>
<dbReference type="AlphaFoldDB" id="A0AAP0NN10"/>
<gene>
    <name evidence="2" type="ORF">Scep_019548</name>
</gene>
<evidence type="ECO:0000313" key="3">
    <source>
        <dbReference type="Proteomes" id="UP001419268"/>
    </source>
</evidence>
<comment type="caution">
    <text evidence="2">The sequence shown here is derived from an EMBL/GenBank/DDBJ whole genome shotgun (WGS) entry which is preliminary data.</text>
</comment>
<dbReference type="Proteomes" id="UP001419268">
    <property type="component" value="Unassembled WGS sequence"/>
</dbReference>
<feature type="region of interest" description="Disordered" evidence="1">
    <location>
        <begin position="1"/>
        <end position="97"/>
    </location>
</feature>
<dbReference type="EMBL" id="JBBNAG010000008">
    <property type="protein sequence ID" value="KAK9112029.1"/>
    <property type="molecule type" value="Genomic_DNA"/>
</dbReference>
<name>A0AAP0NN10_9MAGN</name>